<gene>
    <name evidence="2" type="ORF">EVOR1521_LOCUS31312</name>
</gene>
<keyword evidence="3" id="KW-1185">Reference proteome</keyword>
<accession>A0AA36NK69</accession>
<dbReference type="AlphaFoldDB" id="A0AA36NK69"/>
<comment type="caution">
    <text evidence="2">The sequence shown here is derived from an EMBL/GenBank/DDBJ whole genome shotgun (WGS) entry which is preliminary data.</text>
</comment>
<evidence type="ECO:0000256" key="1">
    <source>
        <dbReference type="SAM" id="MobiDB-lite"/>
    </source>
</evidence>
<dbReference type="Proteomes" id="UP001178507">
    <property type="component" value="Unassembled WGS sequence"/>
</dbReference>
<sequence>MVQHAKKNPNKLDDSGVFMSGNSISKFPADASQNLFFTATSFDFGALAPGEAEGKGENFLQLHEIGRRDCKLVKPPEIPLLTRSQTYSVSFGPKKPTDWELNQFVLQTKQASSQEVPGPSYATRSSYQDLAKTRTASEMLRAQPPLLARDMHRVQSQPSLVRRSLTQDMHREHRGVKARGDRFLPVHELDVGLGSYDFLYSTYGSEHRSFGARPHKGHSVHWRKQRGPQLVDDFFQDFRRERRGAGAEREPLPPVSLVGSGKDLMKDLREKPFSG</sequence>
<proteinExistence type="predicted"/>
<feature type="region of interest" description="Disordered" evidence="1">
    <location>
        <begin position="242"/>
        <end position="275"/>
    </location>
</feature>
<protein>
    <submittedName>
        <fullName evidence="2">Uncharacterized protein</fullName>
    </submittedName>
</protein>
<name>A0AA36NK69_9DINO</name>
<dbReference type="EMBL" id="CAUJNA010003820">
    <property type="protein sequence ID" value="CAJ1410497.1"/>
    <property type="molecule type" value="Genomic_DNA"/>
</dbReference>
<evidence type="ECO:0000313" key="3">
    <source>
        <dbReference type="Proteomes" id="UP001178507"/>
    </source>
</evidence>
<organism evidence="2 3">
    <name type="scientific">Effrenium voratum</name>
    <dbReference type="NCBI Taxonomy" id="2562239"/>
    <lineage>
        <taxon>Eukaryota</taxon>
        <taxon>Sar</taxon>
        <taxon>Alveolata</taxon>
        <taxon>Dinophyceae</taxon>
        <taxon>Suessiales</taxon>
        <taxon>Symbiodiniaceae</taxon>
        <taxon>Effrenium</taxon>
    </lineage>
</organism>
<feature type="compositionally biased region" description="Basic and acidic residues" evidence="1">
    <location>
        <begin position="263"/>
        <end position="275"/>
    </location>
</feature>
<reference evidence="2" key="1">
    <citation type="submission" date="2023-08" db="EMBL/GenBank/DDBJ databases">
        <authorList>
            <person name="Chen Y."/>
            <person name="Shah S."/>
            <person name="Dougan E. K."/>
            <person name="Thang M."/>
            <person name="Chan C."/>
        </authorList>
    </citation>
    <scope>NUCLEOTIDE SEQUENCE</scope>
</reference>
<feature type="compositionally biased region" description="Basic and acidic residues" evidence="1">
    <location>
        <begin position="242"/>
        <end position="251"/>
    </location>
</feature>
<evidence type="ECO:0000313" key="2">
    <source>
        <dbReference type="EMBL" id="CAJ1410497.1"/>
    </source>
</evidence>